<feature type="transmembrane region" description="Helical" evidence="1">
    <location>
        <begin position="20"/>
        <end position="43"/>
    </location>
</feature>
<organism evidence="2">
    <name type="scientific">Serratia fonticola</name>
    <dbReference type="NCBI Taxonomy" id="47917"/>
    <lineage>
        <taxon>Bacteria</taxon>
        <taxon>Pseudomonadati</taxon>
        <taxon>Pseudomonadota</taxon>
        <taxon>Gammaproteobacteria</taxon>
        <taxon>Enterobacterales</taxon>
        <taxon>Yersiniaceae</taxon>
        <taxon>Serratia</taxon>
    </lineage>
</organism>
<proteinExistence type="predicted"/>
<keyword evidence="1" id="KW-1133">Transmembrane helix</keyword>
<keyword evidence="1" id="KW-0472">Membrane</keyword>
<evidence type="ECO:0000256" key="1">
    <source>
        <dbReference type="SAM" id="Phobius"/>
    </source>
</evidence>
<dbReference type="AlphaFoldDB" id="A0A4U9TIG3"/>
<gene>
    <name evidence="2" type="ORF">NCTC12965_00840</name>
</gene>
<evidence type="ECO:0000313" key="2">
    <source>
        <dbReference type="EMBL" id="VTR19750.1"/>
    </source>
</evidence>
<reference evidence="2" key="1">
    <citation type="submission" date="2019-05" db="EMBL/GenBank/DDBJ databases">
        <authorList>
            <consortium name="Pathogen Informatics"/>
        </authorList>
    </citation>
    <scope>NUCLEOTIDE SEQUENCE [LARGE SCALE GENOMIC DNA]</scope>
    <source>
        <strain evidence="2">NCTC12965</strain>
    </source>
</reference>
<protein>
    <submittedName>
        <fullName evidence="2">Uncharacterized protein</fullName>
    </submittedName>
</protein>
<sequence>MLGVGLYSKYYMDIFMKKTIVSGVVVSVMAMSMGSANGIFYVIRIVGERKDGNTELRSLLN</sequence>
<name>A0A4U9TIG3_SERFO</name>
<keyword evidence="1" id="KW-0812">Transmembrane</keyword>
<accession>A0A4U9TIG3</accession>
<dbReference type="EMBL" id="CABEEZ010000020">
    <property type="protein sequence ID" value="VTR19750.1"/>
    <property type="molecule type" value="Genomic_DNA"/>
</dbReference>